<dbReference type="EMBL" id="JAJVCN010000002">
    <property type="protein sequence ID" value="MCE7006078.1"/>
    <property type="molecule type" value="Genomic_DNA"/>
</dbReference>
<evidence type="ECO:0000313" key="2">
    <source>
        <dbReference type="EMBL" id="MCE7006078.1"/>
    </source>
</evidence>
<feature type="transmembrane region" description="Helical" evidence="1">
    <location>
        <begin position="105"/>
        <end position="125"/>
    </location>
</feature>
<reference evidence="2 3" key="1">
    <citation type="submission" date="2021-12" db="EMBL/GenBank/DDBJ databases">
        <title>Genome sequence of Kibdelosporangium philippinense ATCC 49844.</title>
        <authorList>
            <person name="Fedorov E.A."/>
            <person name="Omeragic M."/>
            <person name="Shalygina K.F."/>
            <person name="Maclea K.S."/>
        </authorList>
    </citation>
    <scope>NUCLEOTIDE SEQUENCE [LARGE SCALE GENOMIC DNA]</scope>
    <source>
        <strain evidence="2 3">ATCC 49844</strain>
    </source>
</reference>
<gene>
    <name evidence="2" type="ORF">LWC34_25055</name>
</gene>
<accession>A0ABS8ZHX7</accession>
<evidence type="ECO:0000313" key="3">
    <source>
        <dbReference type="Proteomes" id="UP001521150"/>
    </source>
</evidence>
<dbReference type="RefSeq" id="WP_233727588.1">
    <property type="nucleotide sequence ID" value="NZ_JAJVCN010000002.1"/>
</dbReference>
<keyword evidence="3" id="KW-1185">Reference proteome</keyword>
<dbReference type="Proteomes" id="UP001521150">
    <property type="component" value="Unassembled WGS sequence"/>
</dbReference>
<keyword evidence="1" id="KW-0812">Transmembrane</keyword>
<evidence type="ECO:0000256" key="1">
    <source>
        <dbReference type="SAM" id="Phobius"/>
    </source>
</evidence>
<keyword evidence="1" id="KW-0472">Membrane</keyword>
<organism evidence="2 3">
    <name type="scientific">Kibdelosporangium philippinense</name>
    <dbReference type="NCBI Taxonomy" id="211113"/>
    <lineage>
        <taxon>Bacteria</taxon>
        <taxon>Bacillati</taxon>
        <taxon>Actinomycetota</taxon>
        <taxon>Actinomycetes</taxon>
        <taxon>Pseudonocardiales</taxon>
        <taxon>Pseudonocardiaceae</taxon>
        <taxon>Kibdelosporangium</taxon>
    </lineage>
</organism>
<keyword evidence="1" id="KW-1133">Transmembrane helix</keyword>
<proteinExistence type="predicted"/>
<protein>
    <submittedName>
        <fullName evidence="2">Uncharacterized protein</fullName>
    </submittedName>
</protein>
<name>A0ABS8ZHX7_9PSEU</name>
<sequence>MDRVVGGFVVLAPVVLVAAVVHIMVGRRMRGPARVFTETAILALLATVLMYAWGAWHMFAWDIEETCTLAGQSFEPRFVLDTSMFPLSKKCNADYDLVPSYVNPAVIGLFAVTVLFTILALYKAFVNRKSLDSKG</sequence>
<feature type="transmembrane region" description="Helical" evidence="1">
    <location>
        <begin position="35"/>
        <end position="56"/>
    </location>
</feature>
<comment type="caution">
    <text evidence="2">The sequence shown here is derived from an EMBL/GenBank/DDBJ whole genome shotgun (WGS) entry which is preliminary data.</text>
</comment>
<feature type="transmembrane region" description="Helical" evidence="1">
    <location>
        <begin position="6"/>
        <end position="23"/>
    </location>
</feature>